<dbReference type="SMART" id="SM00331">
    <property type="entry name" value="PP2C_SIG"/>
    <property type="match status" value="1"/>
</dbReference>
<sequence length="410" mass="44436">MSAAAEYLTDSRPRFRQPSAADLCTAVPAMTTDETNEKVMEMFNRHRDLVSLPVVEGGRPIGLINRSIFLSQMSKQFRMELYGRKSCIAFMDKEPLIVESAMDIDTLTFKTVEHGEKALSDGFIITEGGAFLGVGNGLQLMRVVADMQASRNRQIMHSIEYASVIQQSTLRSSREALARVCPSADLVWEPRDVVGGDFYQFSEGEGGWFGAVADCTGHGVPGAFMTLIASSALTQALEQHGPRDPALLLGAVNRSIKQTLGQQGGEDATPGSDDGMDAAFFWYEPAQRHLVFAGARLALFVLRPGACEVELVEGQRKGVGYVDSEAGYAWHNHAIALEAGSLVFITTDGLIDQVGGPRAIALGKKRVREAVAGAPTRTPAAVNAAVLEALRAWQGEHHRRDDLTFFSFTA</sequence>
<evidence type="ECO:0000256" key="1">
    <source>
        <dbReference type="ARBA" id="ARBA00022801"/>
    </source>
</evidence>
<dbReference type="InterPro" id="IPR046342">
    <property type="entry name" value="CBS_dom_sf"/>
</dbReference>
<comment type="caution">
    <text evidence="4">The sequence shown here is derived from an EMBL/GenBank/DDBJ whole genome shotgun (WGS) entry which is preliminary data.</text>
</comment>
<protein>
    <submittedName>
        <fullName evidence="4">Serine phosphatase RsbU (Regulator of sigma subunit)</fullName>
    </submittedName>
</protein>
<evidence type="ECO:0000256" key="2">
    <source>
        <dbReference type="PROSITE-ProRule" id="PRU00703"/>
    </source>
</evidence>
<dbReference type="InterPro" id="IPR000644">
    <property type="entry name" value="CBS_dom"/>
</dbReference>
<keyword evidence="1" id="KW-0378">Hydrolase</keyword>
<reference evidence="4 5" key="1">
    <citation type="submission" date="2018-07" db="EMBL/GenBank/DDBJ databases">
        <title>Genomic Encyclopedia of Type Strains, Phase IV (KMG-IV): sequencing the most valuable type-strain genomes for metagenomic binning, comparative biology and taxonomic classification.</title>
        <authorList>
            <person name="Goeker M."/>
        </authorList>
    </citation>
    <scope>NUCLEOTIDE SEQUENCE [LARGE SCALE GENOMIC DNA]</scope>
    <source>
        <strain evidence="4 5">DSM 21634</strain>
    </source>
</reference>
<dbReference type="PROSITE" id="PS51371">
    <property type="entry name" value="CBS"/>
    <property type="match status" value="1"/>
</dbReference>
<dbReference type="AlphaFoldDB" id="A0A368XXT4"/>
<proteinExistence type="predicted"/>
<dbReference type="RefSeq" id="WP_114468198.1">
    <property type="nucleotide sequence ID" value="NZ_QPJK01000003.1"/>
</dbReference>
<gene>
    <name evidence="4" type="ORF">DES41_103408</name>
</gene>
<name>A0A368XXT4_9BURK</name>
<keyword evidence="5" id="KW-1185">Reference proteome</keyword>
<dbReference type="Pfam" id="PF07228">
    <property type="entry name" value="SpoIIE"/>
    <property type="match status" value="1"/>
</dbReference>
<feature type="domain" description="CBS" evidence="3">
    <location>
        <begin position="23"/>
        <end position="81"/>
    </location>
</feature>
<dbReference type="SUPFAM" id="SSF54631">
    <property type="entry name" value="CBS-domain pair"/>
    <property type="match status" value="1"/>
</dbReference>
<dbReference type="InterPro" id="IPR036457">
    <property type="entry name" value="PPM-type-like_dom_sf"/>
</dbReference>
<dbReference type="EMBL" id="QPJK01000003">
    <property type="protein sequence ID" value="RCW72801.1"/>
    <property type="molecule type" value="Genomic_DNA"/>
</dbReference>
<dbReference type="PANTHER" id="PTHR43156:SF9">
    <property type="entry name" value="HAMP DOMAIN-CONTAINING PROTEIN"/>
    <property type="match status" value="1"/>
</dbReference>
<keyword evidence="2" id="KW-0129">CBS domain</keyword>
<dbReference type="Gene3D" id="3.60.40.10">
    <property type="entry name" value="PPM-type phosphatase domain"/>
    <property type="match status" value="1"/>
</dbReference>
<evidence type="ECO:0000259" key="3">
    <source>
        <dbReference type="PROSITE" id="PS51371"/>
    </source>
</evidence>
<dbReference type="PANTHER" id="PTHR43156">
    <property type="entry name" value="STAGE II SPORULATION PROTEIN E-RELATED"/>
    <property type="match status" value="1"/>
</dbReference>
<evidence type="ECO:0000313" key="4">
    <source>
        <dbReference type="EMBL" id="RCW72801.1"/>
    </source>
</evidence>
<dbReference type="OrthoDB" id="5496380at2"/>
<dbReference type="InterPro" id="IPR001932">
    <property type="entry name" value="PPM-type_phosphatase-like_dom"/>
</dbReference>
<evidence type="ECO:0000313" key="5">
    <source>
        <dbReference type="Proteomes" id="UP000252884"/>
    </source>
</evidence>
<dbReference type="CDD" id="cd04598">
    <property type="entry name" value="CBS_pair_GGDEF_EAL"/>
    <property type="match status" value="1"/>
</dbReference>
<organism evidence="4 5">
    <name type="scientific">Pseudorhodoferax soli</name>
    <dbReference type="NCBI Taxonomy" id="545864"/>
    <lineage>
        <taxon>Bacteria</taxon>
        <taxon>Pseudomonadati</taxon>
        <taxon>Pseudomonadota</taxon>
        <taxon>Betaproteobacteria</taxon>
        <taxon>Burkholderiales</taxon>
        <taxon>Comamonadaceae</taxon>
    </lineage>
</organism>
<accession>A0A368XXT4</accession>
<dbReference type="InterPro" id="IPR052016">
    <property type="entry name" value="Bact_Sigma-Reg"/>
</dbReference>
<dbReference type="Proteomes" id="UP000252884">
    <property type="component" value="Unassembled WGS sequence"/>
</dbReference>
<dbReference type="GO" id="GO:0016791">
    <property type="term" value="F:phosphatase activity"/>
    <property type="evidence" value="ECO:0007669"/>
    <property type="project" value="TreeGrafter"/>
</dbReference>